<dbReference type="InterPro" id="IPR011009">
    <property type="entry name" value="Kinase-like_dom_sf"/>
</dbReference>
<sequence>MGRPFETSIPPWGGRPYLVSRFRSTTLTNRILGIFLFILTLLHGQHLFFFYRSELGAKYSPTEFARPDRAIRETEASHLEFVDTLLAHRNQWQVLGSGWEGKTYTFNSSVIKTFVPGQSPFRNCVSGDPNMRWPAEIPASVEVGGIWSAEADAKEKYPSGFLPVQAYFMATSLPRRAPEWHLVTPLVAGGNLPSLAKRLRQQSSSNSFSQLDLTYRATFHKLLRTMETLHRKGFCHDDIKPSNIFVESDTQWILGDLGNVRQLSHPYHSSHLWIEDNKQLADCRANDVIRVLKSYLQFLRTASNNTEQLDLALVHGTGSLGRLFWWTLANASTMSAAELKLRSDIERPSQFTERPEAIVHSYIGRRMALSKMVDELLKTKFVERRARWAALTGILGVPVKEC</sequence>
<evidence type="ECO:0000313" key="4">
    <source>
        <dbReference type="Proteomes" id="UP000800097"/>
    </source>
</evidence>
<dbReference type="GO" id="GO:0004672">
    <property type="term" value="F:protein kinase activity"/>
    <property type="evidence" value="ECO:0007669"/>
    <property type="project" value="InterPro"/>
</dbReference>
<evidence type="ECO:0000256" key="1">
    <source>
        <dbReference type="SAM" id="Phobius"/>
    </source>
</evidence>
<dbReference type="InterPro" id="IPR000719">
    <property type="entry name" value="Prot_kinase_dom"/>
</dbReference>
<dbReference type="Pfam" id="PF00069">
    <property type="entry name" value="Pkinase"/>
    <property type="match status" value="1"/>
</dbReference>
<keyword evidence="1" id="KW-0472">Membrane</keyword>
<dbReference type="OrthoDB" id="5337378at2759"/>
<organism evidence="3 4">
    <name type="scientific">Westerdykella ornata</name>
    <dbReference type="NCBI Taxonomy" id="318751"/>
    <lineage>
        <taxon>Eukaryota</taxon>
        <taxon>Fungi</taxon>
        <taxon>Dikarya</taxon>
        <taxon>Ascomycota</taxon>
        <taxon>Pezizomycotina</taxon>
        <taxon>Dothideomycetes</taxon>
        <taxon>Pleosporomycetidae</taxon>
        <taxon>Pleosporales</taxon>
        <taxon>Sporormiaceae</taxon>
        <taxon>Westerdykella</taxon>
    </lineage>
</organism>
<evidence type="ECO:0000313" key="3">
    <source>
        <dbReference type="EMBL" id="KAF2275295.1"/>
    </source>
</evidence>
<evidence type="ECO:0000259" key="2">
    <source>
        <dbReference type="Pfam" id="PF00069"/>
    </source>
</evidence>
<dbReference type="GeneID" id="54553502"/>
<dbReference type="AlphaFoldDB" id="A0A6A6JG97"/>
<protein>
    <recommendedName>
        <fullName evidence="2">Protein kinase domain-containing protein</fullName>
    </recommendedName>
</protein>
<keyword evidence="1" id="KW-1133">Transmembrane helix</keyword>
<accession>A0A6A6JG97</accession>
<dbReference type="RefSeq" id="XP_033652834.1">
    <property type="nucleotide sequence ID" value="XM_033800327.1"/>
</dbReference>
<keyword evidence="4" id="KW-1185">Reference proteome</keyword>
<dbReference type="SUPFAM" id="SSF56112">
    <property type="entry name" value="Protein kinase-like (PK-like)"/>
    <property type="match status" value="1"/>
</dbReference>
<name>A0A6A6JG97_WESOR</name>
<keyword evidence="1" id="KW-0812">Transmembrane</keyword>
<feature type="domain" description="Protein kinase" evidence="2">
    <location>
        <begin position="179"/>
        <end position="268"/>
    </location>
</feature>
<reference evidence="3" key="1">
    <citation type="journal article" date="2020" name="Stud. Mycol.">
        <title>101 Dothideomycetes genomes: a test case for predicting lifestyles and emergence of pathogens.</title>
        <authorList>
            <person name="Haridas S."/>
            <person name="Albert R."/>
            <person name="Binder M."/>
            <person name="Bloem J."/>
            <person name="Labutti K."/>
            <person name="Salamov A."/>
            <person name="Andreopoulos B."/>
            <person name="Baker S."/>
            <person name="Barry K."/>
            <person name="Bills G."/>
            <person name="Bluhm B."/>
            <person name="Cannon C."/>
            <person name="Castanera R."/>
            <person name="Culley D."/>
            <person name="Daum C."/>
            <person name="Ezra D."/>
            <person name="Gonzalez J."/>
            <person name="Henrissat B."/>
            <person name="Kuo A."/>
            <person name="Liang C."/>
            <person name="Lipzen A."/>
            <person name="Lutzoni F."/>
            <person name="Magnuson J."/>
            <person name="Mondo S."/>
            <person name="Nolan M."/>
            <person name="Ohm R."/>
            <person name="Pangilinan J."/>
            <person name="Park H.-J."/>
            <person name="Ramirez L."/>
            <person name="Alfaro M."/>
            <person name="Sun H."/>
            <person name="Tritt A."/>
            <person name="Yoshinaga Y."/>
            <person name="Zwiers L.-H."/>
            <person name="Turgeon B."/>
            <person name="Goodwin S."/>
            <person name="Spatafora J."/>
            <person name="Crous P."/>
            <person name="Grigoriev I."/>
        </authorList>
    </citation>
    <scope>NUCLEOTIDE SEQUENCE</scope>
    <source>
        <strain evidence="3">CBS 379.55</strain>
    </source>
</reference>
<feature type="transmembrane region" description="Helical" evidence="1">
    <location>
        <begin position="31"/>
        <end position="51"/>
    </location>
</feature>
<dbReference type="InterPro" id="IPR008271">
    <property type="entry name" value="Ser/Thr_kinase_AS"/>
</dbReference>
<dbReference type="GO" id="GO:0005524">
    <property type="term" value="F:ATP binding"/>
    <property type="evidence" value="ECO:0007669"/>
    <property type="project" value="InterPro"/>
</dbReference>
<proteinExistence type="predicted"/>
<gene>
    <name evidence="3" type="ORF">EI97DRAFT_451188</name>
</gene>
<dbReference type="Proteomes" id="UP000800097">
    <property type="component" value="Unassembled WGS sequence"/>
</dbReference>
<dbReference type="EMBL" id="ML986498">
    <property type="protein sequence ID" value="KAF2275295.1"/>
    <property type="molecule type" value="Genomic_DNA"/>
</dbReference>
<dbReference type="Gene3D" id="1.10.510.10">
    <property type="entry name" value="Transferase(Phosphotransferase) domain 1"/>
    <property type="match status" value="1"/>
</dbReference>
<dbReference type="PROSITE" id="PS00108">
    <property type="entry name" value="PROTEIN_KINASE_ST"/>
    <property type="match status" value="1"/>
</dbReference>